<protein>
    <recommendedName>
        <fullName evidence="23">Glutamate synthase [NADPH] large chain</fullName>
        <ecNumber evidence="7">1.4.1.13</ecNumber>
    </recommendedName>
    <alternativeName>
        <fullName evidence="24">Glutamate synthase subunit alpha</fullName>
    </alternativeName>
</protein>
<keyword evidence="12" id="KW-0274">FAD</keyword>
<comment type="cofactor">
    <cofactor evidence="2">
        <name>[3Fe-4S] cluster</name>
        <dbReference type="ChEBI" id="CHEBI:21137"/>
    </cofactor>
</comment>
<dbReference type="SUPFAM" id="SSF56235">
    <property type="entry name" value="N-terminal nucleophile aminohydrolases (Ntn hydrolases)"/>
    <property type="match status" value="1"/>
</dbReference>
<dbReference type="Pfam" id="PF01493">
    <property type="entry name" value="GXGXG"/>
    <property type="match status" value="1"/>
</dbReference>
<keyword evidence="18" id="KW-0314">Glutamate biosynthesis</keyword>
<evidence type="ECO:0000256" key="11">
    <source>
        <dbReference type="ARBA" id="ARBA00022723"/>
    </source>
</evidence>
<dbReference type="InterPro" id="IPR002489">
    <property type="entry name" value="Glu_synth_asu_C"/>
</dbReference>
<dbReference type="Gene3D" id="3.60.20.10">
    <property type="entry name" value="Glutamine Phosphoribosylpyrophosphate, subunit 1, domain 1"/>
    <property type="match status" value="1"/>
</dbReference>
<dbReference type="CDD" id="cd00713">
    <property type="entry name" value="GltS"/>
    <property type="match status" value="1"/>
</dbReference>
<dbReference type="GO" id="GO:0046872">
    <property type="term" value="F:metal ion binding"/>
    <property type="evidence" value="ECO:0007669"/>
    <property type="project" value="UniProtKB-KW"/>
</dbReference>
<dbReference type="RefSeq" id="WP_041025870.1">
    <property type="nucleotide sequence ID" value="NZ_CP004387.1"/>
</dbReference>
<evidence type="ECO:0000256" key="16">
    <source>
        <dbReference type="ARBA" id="ARBA00023004"/>
    </source>
</evidence>
<dbReference type="GO" id="GO:0006537">
    <property type="term" value="P:glutamate biosynthetic process"/>
    <property type="evidence" value="ECO:0007669"/>
    <property type="project" value="UniProtKB-KW"/>
</dbReference>
<dbReference type="GO" id="GO:0019676">
    <property type="term" value="P:ammonia assimilation cycle"/>
    <property type="evidence" value="ECO:0007669"/>
    <property type="project" value="TreeGrafter"/>
</dbReference>
<dbReference type="SUPFAM" id="SSF69336">
    <property type="entry name" value="Alpha subunit of glutamate synthase, C-terminal domain"/>
    <property type="match status" value="1"/>
</dbReference>
<dbReference type="InterPro" id="IPR036485">
    <property type="entry name" value="Glu_synth_asu_C_sf"/>
</dbReference>
<evidence type="ECO:0000313" key="27">
    <source>
        <dbReference type="Proteomes" id="UP000006764"/>
    </source>
</evidence>
<evidence type="ECO:0000256" key="14">
    <source>
        <dbReference type="ARBA" id="ARBA00022962"/>
    </source>
</evidence>
<evidence type="ECO:0000256" key="12">
    <source>
        <dbReference type="ARBA" id="ARBA00022827"/>
    </source>
</evidence>
<dbReference type="FunFam" id="3.20.20.70:FF:000109">
    <property type="entry name" value="Glutamate synthase, large subunit"/>
    <property type="match status" value="1"/>
</dbReference>
<dbReference type="InterPro" id="IPR006982">
    <property type="entry name" value="Glu_synth_centr_N"/>
</dbReference>
<evidence type="ECO:0000256" key="19">
    <source>
        <dbReference type="ARBA" id="ARBA00023291"/>
    </source>
</evidence>
<evidence type="ECO:0000256" key="23">
    <source>
        <dbReference type="ARBA" id="ARBA00072108"/>
    </source>
</evidence>
<evidence type="ECO:0000256" key="5">
    <source>
        <dbReference type="ARBA" id="ARBA00004909"/>
    </source>
</evidence>
<evidence type="ECO:0000256" key="24">
    <source>
        <dbReference type="ARBA" id="ARBA00079921"/>
    </source>
</evidence>
<keyword evidence="9" id="KW-0285">Flavoprotein</keyword>
<comment type="pathway">
    <text evidence="20">Amino-acid biosynthesis; L-glutamate biosynthesis via GLT pathway; L-glutamate from 2-oxoglutarate and L-glutamine (NADP(+) route): step 1/1.</text>
</comment>
<evidence type="ECO:0000256" key="10">
    <source>
        <dbReference type="ARBA" id="ARBA00022643"/>
    </source>
</evidence>
<keyword evidence="15 26" id="KW-0560">Oxidoreductase</keyword>
<dbReference type="FunFam" id="3.60.20.10:FF:000001">
    <property type="entry name" value="Glutamate synthase, large subunit"/>
    <property type="match status" value="1"/>
</dbReference>
<dbReference type="KEGG" id="apac:S7S_01725"/>
<evidence type="ECO:0000256" key="17">
    <source>
        <dbReference type="ARBA" id="ARBA00023014"/>
    </source>
</evidence>
<dbReference type="CDD" id="cd00982">
    <property type="entry name" value="gltB_C"/>
    <property type="match status" value="1"/>
</dbReference>
<dbReference type="SUPFAM" id="SSF51395">
    <property type="entry name" value="FMN-linked oxidoreductases"/>
    <property type="match status" value="1"/>
</dbReference>
<comment type="cofactor">
    <cofactor evidence="1">
        <name>FMN</name>
        <dbReference type="ChEBI" id="CHEBI:58210"/>
    </cofactor>
</comment>
<evidence type="ECO:0000256" key="9">
    <source>
        <dbReference type="ARBA" id="ARBA00022630"/>
    </source>
</evidence>
<gene>
    <name evidence="26" type="primary">gltB</name>
    <name evidence="26" type="ORF">S7S_01725</name>
</gene>
<dbReference type="EMBL" id="CP004387">
    <property type="protein sequence ID" value="AJD46769.1"/>
    <property type="molecule type" value="Genomic_DNA"/>
</dbReference>
<dbReference type="HOGENOM" id="CLU_000422_8_2_6"/>
<accession>A0A0B4XFE2</accession>
<keyword evidence="27" id="KW-1185">Reference proteome</keyword>
<dbReference type="Proteomes" id="UP000006764">
    <property type="component" value="Chromosome"/>
</dbReference>
<evidence type="ECO:0000256" key="4">
    <source>
        <dbReference type="ARBA" id="ARBA00004802"/>
    </source>
</evidence>
<evidence type="ECO:0000256" key="2">
    <source>
        <dbReference type="ARBA" id="ARBA00001927"/>
    </source>
</evidence>
<comment type="pathway">
    <text evidence="4">Energy metabolism; nitrogen metabolism.</text>
</comment>
<name>A0A0B4XFE2_9GAMM</name>
<evidence type="ECO:0000313" key="26">
    <source>
        <dbReference type="EMBL" id="AJD46769.1"/>
    </source>
</evidence>
<dbReference type="GO" id="GO:0004355">
    <property type="term" value="F:glutamate synthase (NADPH) activity"/>
    <property type="evidence" value="ECO:0007669"/>
    <property type="project" value="UniProtKB-EC"/>
</dbReference>
<sequence length="1487" mass="162816">MQQNSTLVRGLYEPGEFRDNCGFGLIAHTEGKASHELLQTAIEALTCMTHRGGINADGKTGDGCGLLLKKPDSFFRKVAAGQGITLPDTYGVGMLFLHPEADKAAAQRAIVEEELKRQQVEVYGWRDVPTDPEYLGPIARESLPAFAQVLVGVDGLSDVELNRRLFFARRHAENRVGTDDYFYVCSLSSTVVSYKGLMMPVDLPAFYPDLGDEAMETAIVVFHQRFSTNTMPRWPLAQPFRYLAHNGEINTISGNRNWSVARTPKFVNDLLPGLEDVKPLVNRTGSDSSSMDNMLEILLAGGMNLFRAVRMMVPPAWQNVETMDADLRAFYEYNSMHMEPWDGPAGLVMTDGRFAVCMLDRNGLRPSRWVITKNGFITLSSEIGVYSYAPEDVVAKGRVGPGQILAVDTETGELLRTNDIDNQLKVGQPYRKWLKENGLRIEADYDTEVERVDEVQPSDLLAYQKLFQVSFEERDQVLRPLAESGQEAVGSMGDDTPMAVLSKRARPLYDYFRQQFAQVTNPPIDPLREAIVMSLETCIGAERNVFEETAEHADRAILSTPILSHSKFANLLKIQRPGYAHERLSLHYAPATGLRQAIVDLCEKAENAVRAGKVLMVLSDYGIEQDKLTIPAGMATGAVHHRLTEKGLRCDANIIVETATARDPHHFAVLFGFGATAVYPYLAYDVIADMVRSGELLGDAVELQKNFRKGINKGLLKILSKMGISTIASYRGAQLFEAVGIARDVVDLCFRGVPSRIAGADFSDFEADFLSLQRDAWKQRKPIDAGGVLKFIYGKEYHAFNPDVIHALHDAVNSGDYEAYKKYAALVNTRPVATLRDLLRLRDDVTAISVDDVEPIENILPRFDSAGMSLGALSPEAHEAIATAMNRLGGRSNSGEGGEDPARFGTERVSKIKQIASGRFGVTPHYLVNAEVLQIKVAQGAKPGEGGQLPGGKVNELIARLRYSVPGVTLISPPPHHDIYSIEDLAQLIFDLKQVNPQAQVSVKLVSEPGVGTIAAGVAKAYADLITISGYDGGTAASPLTSIRYAGSPWELGLTEAHQTLRGNDLRGKIRLQTDGGLKTGLDVVKAAILGAESFGFGTVPMVVLGCKYLRICHLNNCATGVATQRDDLRKEHFIGAPEMLIHYFTFVATEVRELLAKLGVKSLADLIGRTDLLERIEGETERQKKLDLMPILRSDHVPADKPQFCQVKRNEPFDKGELAEQMVRDMLPAIENASGGSFHYTITNCNRSLGARLSGEIARRHGNLGMEKAPIKVRLVGTAGQSFGVFNAGGLHMYIEGDANDYVGKGMAGGKLVIRPPTGSPFKSQETAIIGNTCLYGATGGKLFAAGSAGERFGVRNSGAHAVVEGAGDHCCEYMTGGCVTVLGDTGYNFGAGMTGGFAYVLDQNNLFFDRINPELIELHRISTEPMEAHRSHLRSVLREYVEETGSEWGQYILDNFDAMSRKFWLVKPKAASLENLLKSTRANPA</sequence>
<evidence type="ECO:0000259" key="25">
    <source>
        <dbReference type="PROSITE" id="PS51278"/>
    </source>
</evidence>
<evidence type="ECO:0000256" key="18">
    <source>
        <dbReference type="ARBA" id="ARBA00023164"/>
    </source>
</evidence>
<dbReference type="CDD" id="cd02808">
    <property type="entry name" value="GltS_FMN"/>
    <property type="match status" value="1"/>
</dbReference>
<keyword evidence="10" id="KW-0288">FMN</keyword>
<dbReference type="Pfam" id="PF01645">
    <property type="entry name" value="Glu_synthase"/>
    <property type="match status" value="1"/>
</dbReference>
<evidence type="ECO:0000256" key="20">
    <source>
        <dbReference type="ARBA" id="ARBA00037898"/>
    </source>
</evidence>
<comment type="pathway">
    <text evidence="5">Nitrogen metabolism.</text>
</comment>
<dbReference type="GO" id="GO:0051538">
    <property type="term" value="F:3 iron, 4 sulfur cluster binding"/>
    <property type="evidence" value="ECO:0007669"/>
    <property type="project" value="UniProtKB-KW"/>
</dbReference>
<dbReference type="Pfam" id="PF04898">
    <property type="entry name" value="Glu_syn_central"/>
    <property type="match status" value="1"/>
</dbReference>
<comment type="catalytic activity">
    <reaction evidence="21">
        <text>2 L-glutamate + NADP(+) = L-glutamine + 2-oxoglutarate + NADPH + H(+)</text>
        <dbReference type="Rhea" id="RHEA:15501"/>
        <dbReference type="ChEBI" id="CHEBI:15378"/>
        <dbReference type="ChEBI" id="CHEBI:16810"/>
        <dbReference type="ChEBI" id="CHEBI:29985"/>
        <dbReference type="ChEBI" id="CHEBI:57783"/>
        <dbReference type="ChEBI" id="CHEBI:58349"/>
        <dbReference type="ChEBI" id="CHEBI:58359"/>
        <dbReference type="EC" id="1.4.1.13"/>
    </reaction>
</comment>
<dbReference type="STRING" id="391936.S7S_01725"/>
<keyword evidence="11" id="KW-0479">Metal-binding</keyword>
<proteinExistence type="inferred from homology"/>
<comment type="function">
    <text evidence="22">Catalyzes the conversion of L-glutamine and 2-oxoglutarate into two molecules of L-glutamate.</text>
</comment>
<dbReference type="FunFam" id="3.20.20.70:FF:000061">
    <property type="entry name" value="Glutamate synthase large subunit"/>
    <property type="match status" value="1"/>
</dbReference>
<keyword evidence="19" id="KW-0003">3Fe-4S</keyword>
<dbReference type="InterPro" id="IPR017932">
    <property type="entry name" value="GATase_2_dom"/>
</dbReference>
<organism evidence="26 27">
    <name type="scientific">Isoalcanivorax pacificus W11-5</name>
    <dbReference type="NCBI Taxonomy" id="391936"/>
    <lineage>
        <taxon>Bacteria</taxon>
        <taxon>Pseudomonadati</taxon>
        <taxon>Pseudomonadota</taxon>
        <taxon>Gammaproteobacteria</taxon>
        <taxon>Oceanospirillales</taxon>
        <taxon>Alcanivoracaceae</taxon>
        <taxon>Isoalcanivorax</taxon>
    </lineage>
</organism>
<evidence type="ECO:0000256" key="6">
    <source>
        <dbReference type="ARBA" id="ARBA00009716"/>
    </source>
</evidence>
<comment type="cofactor">
    <cofactor evidence="3">
        <name>FAD</name>
        <dbReference type="ChEBI" id="CHEBI:57692"/>
    </cofactor>
</comment>
<dbReference type="NCBIfam" id="NF008730">
    <property type="entry name" value="PRK11750.1"/>
    <property type="match status" value="1"/>
</dbReference>
<feature type="domain" description="Glutamine amidotransferase type-2" evidence="25">
    <location>
        <begin position="21"/>
        <end position="410"/>
    </location>
</feature>
<evidence type="ECO:0000256" key="1">
    <source>
        <dbReference type="ARBA" id="ARBA00001917"/>
    </source>
</evidence>
<keyword evidence="8" id="KW-0028">Amino-acid biosynthesis</keyword>
<dbReference type="InterPro" id="IPR029055">
    <property type="entry name" value="Ntn_hydrolases_N"/>
</dbReference>
<dbReference type="OrthoDB" id="9758182at2"/>
<dbReference type="InterPro" id="IPR002932">
    <property type="entry name" value="Glu_synthdom"/>
</dbReference>
<evidence type="ECO:0000256" key="3">
    <source>
        <dbReference type="ARBA" id="ARBA00001974"/>
    </source>
</evidence>
<evidence type="ECO:0000256" key="15">
    <source>
        <dbReference type="ARBA" id="ARBA00023002"/>
    </source>
</evidence>
<keyword evidence="16" id="KW-0408">Iron</keyword>
<keyword evidence="14" id="KW-0315">Glutamine amidotransferase</keyword>
<dbReference type="FunFam" id="2.160.20.60:FF:000002">
    <property type="entry name" value="Glutamate synthase, large subunit"/>
    <property type="match status" value="1"/>
</dbReference>
<comment type="similarity">
    <text evidence="6">Belongs to the glutamate synthase family.</text>
</comment>
<dbReference type="InterPro" id="IPR050711">
    <property type="entry name" value="ET-N_metabolism_enzyme"/>
</dbReference>
<dbReference type="Gene3D" id="3.20.20.70">
    <property type="entry name" value="Aldolase class I"/>
    <property type="match status" value="2"/>
</dbReference>
<reference evidence="26 27" key="1">
    <citation type="journal article" date="2012" name="J. Bacteriol.">
        <title>Genome sequence of an alkane-degrading bacterium, Alcanivorax pacificus type strain W11-5, isolated from deep sea sediment.</title>
        <authorList>
            <person name="Lai Q."/>
            <person name="Shao Z."/>
        </authorList>
    </citation>
    <scope>NUCLEOTIDE SEQUENCE [LARGE SCALE GENOMIC DNA]</scope>
    <source>
        <strain evidence="26 27">W11-5</strain>
    </source>
</reference>
<dbReference type="PANTHER" id="PTHR11938:SF148">
    <property type="entry name" value="GLUTAMATE SYNTHASE [NADPH] LARGE CHAIN"/>
    <property type="match status" value="1"/>
</dbReference>
<dbReference type="PROSITE" id="PS51278">
    <property type="entry name" value="GATASE_TYPE_2"/>
    <property type="match status" value="1"/>
</dbReference>
<evidence type="ECO:0000256" key="13">
    <source>
        <dbReference type="ARBA" id="ARBA00022857"/>
    </source>
</evidence>
<dbReference type="InterPro" id="IPR013785">
    <property type="entry name" value="Aldolase_TIM"/>
</dbReference>
<evidence type="ECO:0000256" key="22">
    <source>
        <dbReference type="ARBA" id="ARBA00053198"/>
    </source>
</evidence>
<keyword evidence="13" id="KW-0521">NADP</keyword>
<dbReference type="PANTHER" id="PTHR11938">
    <property type="entry name" value="FAD NADPH DEHYDROGENASE/OXIDOREDUCTASE"/>
    <property type="match status" value="1"/>
</dbReference>
<keyword evidence="17" id="KW-0411">Iron-sulfur</keyword>
<evidence type="ECO:0000256" key="8">
    <source>
        <dbReference type="ARBA" id="ARBA00022605"/>
    </source>
</evidence>
<dbReference type="Gene3D" id="2.160.20.60">
    <property type="entry name" value="Glutamate synthase, alpha subunit, C-terminal domain"/>
    <property type="match status" value="1"/>
</dbReference>
<evidence type="ECO:0000256" key="7">
    <source>
        <dbReference type="ARBA" id="ARBA00012079"/>
    </source>
</evidence>
<dbReference type="Pfam" id="PF00310">
    <property type="entry name" value="GATase_2"/>
    <property type="match status" value="1"/>
</dbReference>
<dbReference type="EC" id="1.4.1.13" evidence="7"/>
<evidence type="ECO:0000256" key="21">
    <source>
        <dbReference type="ARBA" id="ARBA00048151"/>
    </source>
</evidence>